<keyword evidence="3" id="KW-1185">Reference proteome</keyword>
<dbReference type="KEGG" id="vg:77950981"/>
<proteinExistence type="predicted"/>
<dbReference type="RefSeq" id="YP_010674664.1">
    <property type="nucleotide sequence ID" value="NC_070997.1"/>
</dbReference>
<dbReference type="EMBL" id="MK660712">
    <property type="protein sequence ID" value="QBZ73193.1"/>
    <property type="molecule type" value="Genomic_DNA"/>
</dbReference>
<evidence type="ECO:0000313" key="2">
    <source>
        <dbReference type="EMBL" id="QBZ73193.1"/>
    </source>
</evidence>
<name>A0A4D6E3E9_9CAUD</name>
<evidence type="ECO:0000313" key="3">
    <source>
        <dbReference type="Proteomes" id="UP000297043"/>
    </source>
</evidence>
<organism evidence="2 3">
    <name type="scientific">Gordonia phage EricDab</name>
    <dbReference type="NCBI Taxonomy" id="3070616"/>
    <lineage>
        <taxon>Viruses</taxon>
        <taxon>Duplodnaviria</taxon>
        <taxon>Heunggongvirae</taxon>
        <taxon>Uroviricota</taxon>
        <taxon>Caudoviricetes</taxon>
        <taxon>Ericdabvirus</taxon>
        <taxon>Ericdabvirus ericdab</taxon>
    </lineage>
</organism>
<sequence>MAGDVICGPWPGSGQERPVGSENHPAGRQRASDAAPRDLEFRWRSRFPSTTEQRRAALLAAKPRCVDCERLFAPRVEPPRDLLCRDCRTARALAQEPPIGEDDRLF</sequence>
<dbReference type="Proteomes" id="UP000297043">
    <property type="component" value="Segment"/>
</dbReference>
<evidence type="ECO:0000256" key="1">
    <source>
        <dbReference type="SAM" id="MobiDB-lite"/>
    </source>
</evidence>
<gene>
    <name evidence="2" type="primary">22</name>
    <name evidence="2" type="ORF">SEA_EPICDAB_22</name>
</gene>
<reference evidence="2 3" key="1">
    <citation type="submission" date="2019-03" db="EMBL/GenBank/DDBJ databases">
        <authorList>
            <person name="Fakhre F."/>
            <person name="Gonzalez R.M."/>
            <person name="Howells E.K."/>
            <person name="Otero L.A."/>
            <person name="Pegoraro K.N."/>
            <person name="Robichaux K.C."/>
            <person name="Rodier A."/>
            <person name="Sadowski C.L."/>
            <person name="Carter V.P."/>
            <person name="Gray A.D."/>
            <person name="Klein G.C."/>
            <person name="Lebosada C."/>
            <person name="Miklaszewski C.M."/>
            <person name="Sutton S.N."/>
            <person name="Pollenz R.S."/>
            <person name="Garlena R.A."/>
            <person name="Russell D.A."/>
            <person name="Pope W.H."/>
            <person name="Jacobs-Sera D."/>
            <person name="Hatfull G.F."/>
        </authorList>
    </citation>
    <scope>NUCLEOTIDE SEQUENCE [LARGE SCALE GENOMIC DNA]</scope>
</reference>
<feature type="region of interest" description="Disordered" evidence="1">
    <location>
        <begin position="1"/>
        <end position="44"/>
    </location>
</feature>
<protein>
    <submittedName>
        <fullName evidence="2">Uncharacterized protein</fullName>
    </submittedName>
</protein>
<accession>A0A4D6E3E9</accession>
<dbReference type="GeneID" id="77950981"/>